<dbReference type="AlphaFoldDB" id="A0A0N0PDP1"/>
<dbReference type="InParanoid" id="A0A0N0PDP1"/>
<dbReference type="EMBL" id="KQ460130">
    <property type="protein sequence ID" value="KPJ17517.1"/>
    <property type="molecule type" value="Genomic_DNA"/>
</dbReference>
<organism evidence="2 3">
    <name type="scientific">Papilio machaon</name>
    <name type="common">Old World swallowtail butterfly</name>
    <dbReference type="NCBI Taxonomy" id="76193"/>
    <lineage>
        <taxon>Eukaryota</taxon>
        <taxon>Metazoa</taxon>
        <taxon>Ecdysozoa</taxon>
        <taxon>Arthropoda</taxon>
        <taxon>Hexapoda</taxon>
        <taxon>Insecta</taxon>
        <taxon>Pterygota</taxon>
        <taxon>Neoptera</taxon>
        <taxon>Endopterygota</taxon>
        <taxon>Lepidoptera</taxon>
        <taxon>Glossata</taxon>
        <taxon>Ditrysia</taxon>
        <taxon>Papilionoidea</taxon>
        <taxon>Papilionidae</taxon>
        <taxon>Papilioninae</taxon>
        <taxon>Papilio</taxon>
    </lineage>
</organism>
<protein>
    <submittedName>
        <fullName evidence="2">Uncharacterized protein</fullName>
    </submittedName>
</protein>
<evidence type="ECO:0000313" key="2">
    <source>
        <dbReference type="EMBL" id="KPJ17517.1"/>
    </source>
</evidence>
<keyword evidence="3" id="KW-1185">Reference proteome</keyword>
<gene>
    <name evidence="2" type="ORF">RR48_01851</name>
</gene>
<name>A0A0N0PDP1_PAPMA</name>
<sequence>MEGSGDNPPSSSYKRLRVMDRGGDPKMDLDVGGGGERNDSYLTFLKPNYKRLYTENSVNTEFKVFVEEPIKTDWATRAPLIFNHIFSNEIKGVTAIQQVNANKIAVIFKKQYNTANNFINNSSFLNEYEMKAFIPAAQIEK</sequence>
<reference evidence="2 3" key="1">
    <citation type="journal article" date="2015" name="Nat. Commun.">
        <title>Outbred genome sequencing and CRISPR/Cas9 gene editing in butterflies.</title>
        <authorList>
            <person name="Li X."/>
            <person name="Fan D."/>
            <person name="Zhang W."/>
            <person name="Liu G."/>
            <person name="Zhang L."/>
            <person name="Zhao L."/>
            <person name="Fang X."/>
            <person name="Chen L."/>
            <person name="Dong Y."/>
            <person name="Chen Y."/>
            <person name="Ding Y."/>
            <person name="Zhao R."/>
            <person name="Feng M."/>
            <person name="Zhu Y."/>
            <person name="Feng Y."/>
            <person name="Jiang X."/>
            <person name="Zhu D."/>
            <person name="Xiang H."/>
            <person name="Feng X."/>
            <person name="Li S."/>
            <person name="Wang J."/>
            <person name="Zhang G."/>
            <person name="Kronforst M.R."/>
            <person name="Wang W."/>
        </authorList>
    </citation>
    <scope>NUCLEOTIDE SEQUENCE [LARGE SCALE GENOMIC DNA]</scope>
    <source>
        <strain evidence="2">Ya'a_city_454_Pm</strain>
        <tissue evidence="2">Whole body</tissue>
    </source>
</reference>
<dbReference type="Proteomes" id="UP000053240">
    <property type="component" value="Unassembled WGS sequence"/>
</dbReference>
<feature type="region of interest" description="Disordered" evidence="1">
    <location>
        <begin position="1"/>
        <end position="32"/>
    </location>
</feature>
<proteinExistence type="predicted"/>
<evidence type="ECO:0000313" key="3">
    <source>
        <dbReference type="Proteomes" id="UP000053240"/>
    </source>
</evidence>
<feature type="compositionally biased region" description="Basic and acidic residues" evidence="1">
    <location>
        <begin position="17"/>
        <end position="29"/>
    </location>
</feature>
<accession>A0A0N0PDP1</accession>
<evidence type="ECO:0000256" key="1">
    <source>
        <dbReference type="SAM" id="MobiDB-lite"/>
    </source>
</evidence>